<dbReference type="AlphaFoldDB" id="A0A2H0UYD3"/>
<organism evidence="2 3">
    <name type="scientific">bacterium (Candidatus Gribaldobacteria) CG10_big_fil_rev_8_21_14_0_10_37_46</name>
    <dbReference type="NCBI Taxonomy" id="2014276"/>
    <lineage>
        <taxon>Bacteria</taxon>
        <taxon>Candidatus Gribaldobacteria</taxon>
    </lineage>
</organism>
<gene>
    <name evidence="2" type="ORF">COU02_00875</name>
</gene>
<reference evidence="3" key="1">
    <citation type="submission" date="2017-09" db="EMBL/GenBank/DDBJ databases">
        <title>Depth-based differentiation of microbial function through sediment-hosted aquifers and enrichment of novel symbionts in the deep terrestrial subsurface.</title>
        <authorList>
            <person name="Probst A.J."/>
            <person name="Ladd B."/>
            <person name="Jarett J.K."/>
            <person name="Geller-Mcgrath D.E."/>
            <person name="Sieber C.M.K."/>
            <person name="Emerson J.B."/>
            <person name="Anantharaman K."/>
            <person name="Thomas B.C."/>
            <person name="Malmstrom R."/>
            <person name="Stieglmeier M."/>
            <person name="Klingl A."/>
            <person name="Woyke T."/>
            <person name="Ryan C.M."/>
            <person name="Banfield J.F."/>
        </authorList>
    </citation>
    <scope>NUCLEOTIDE SEQUENCE [LARGE SCALE GENOMIC DNA]</scope>
</reference>
<name>A0A2H0UYD3_9BACT</name>
<comment type="caution">
    <text evidence="2">The sequence shown here is derived from an EMBL/GenBank/DDBJ whole genome shotgun (WGS) entry which is preliminary data.</text>
</comment>
<evidence type="ECO:0000313" key="3">
    <source>
        <dbReference type="Proteomes" id="UP000230882"/>
    </source>
</evidence>
<sequence length="78" mass="8702">MSNRNLGESPGHRKPKVSLAMTISQGLGGPKVNPKGVADGQPVNIPAPRLNFSLKRRRFVISVYYWIYILILRIFPIG</sequence>
<proteinExistence type="predicted"/>
<feature type="transmembrane region" description="Helical" evidence="1">
    <location>
        <begin position="59"/>
        <end position="77"/>
    </location>
</feature>
<keyword evidence="1" id="KW-0812">Transmembrane</keyword>
<keyword evidence="1" id="KW-1133">Transmembrane helix</keyword>
<dbReference type="EMBL" id="PFAU01000021">
    <property type="protein sequence ID" value="PIR91219.1"/>
    <property type="molecule type" value="Genomic_DNA"/>
</dbReference>
<evidence type="ECO:0000256" key="1">
    <source>
        <dbReference type="SAM" id="Phobius"/>
    </source>
</evidence>
<keyword evidence="1" id="KW-0472">Membrane</keyword>
<protein>
    <submittedName>
        <fullName evidence="2">Uncharacterized protein</fullName>
    </submittedName>
</protein>
<dbReference type="Proteomes" id="UP000230882">
    <property type="component" value="Unassembled WGS sequence"/>
</dbReference>
<accession>A0A2H0UYD3</accession>
<evidence type="ECO:0000313" key="2">
    <source>
        <dbReference type="EMBL" id="PIR91219.1"/>
    </source>
</evidence>